<keyword evidence="6" id="KW-1185">Reference proteome</keyword>
<evidence type="ECO:0000259" key="3">
    <source>
        <dbReference type="PROSITE" id="PS50003"/>
    </source>
</evidence>
<keyword evidence="2" id="KW-0812">Transmembrane</keyword>
<dbReference type="Pfam" id="PF01852">
    <property type="entry name" value="START"/>
    <property type="match status" value="1"/>
</dbReference>
<dbReference type="InterPro" id="IPR045096">
    <property type="entry name" value="EDR2-like"/>
</dbReference>
<evidence type="ECO:0000313" key="5">
    <source>
        <dbReference type="EMBL" id="KAG7374146.1"/>
    </source>
</evidence>
<dbReference type="InterPro" id="IPR002913">
    <property type="entry name" value="START_lipid-bd_dom"/>
</dbReference>
<name>A0A9K3M8J0_9STRA</name>
<protein>
    <submittedName>
        <fullName evidence="5">DUF1336 domain containing protein</fullName>
    </submittedName>
</protein>
<dbReference type="PANTHER" id="PTHR12136:SF41">
    <property type="entry name" value="PLECKSTRIN HOMOLOGY (PH) AND LIPID-BINDING START DOMAINS-CONTAINING PROTEIN"/>
    <property type="match status" value="1"/>
</dbReference>
<feature type="domain" description="START" evidence="4">
    <location>
        <begin position="695"/>
        <end position="807"/>
    </location>
</feature>
<dbReference type="OrthoDB" id="9970435at2759"/>
<dbReference type="GO" id="GO:0008289">
    <property type="term" value="F:lipid binding"/>
    <property type="evidence" value="ECO:0007669"/>
    <property type="project" value="InterPro"/>
</dbReference>
<dbReference type="Proteomes" id="UP000693970">
    <property type="component" value="Unassembled WGS sequence"/>
</dbReference>
<dbReference type="CDD" id="cd00177">
    <property type="entry name" value="START"/>
    <property type="match status" value="1"/>
</dbReference>
<feature type="transmembrane region" description="Helical" evidence="2">
    <location>
        <begin position="475"/>
        <end position="499"/>
    </location>
</feature>
<dbReference type="InterPro" id="IPR001849">
    <property type="entry name" value="PH_domain"/>
</dbReference>
<evidence type="ECO:0000256" key="2">
    <source>
        <dbReference type="SAM" id="Phobius"/>
    </source>
</evidence>
<accession>A0A9K3M8J0</accession>
<keyword evidence="2" id="KW-1133">Transmembrane helix</keyword>
<feature type="region of interest" description="Disordered" evidence="1">
    <location>
        <begin position="1"/>
        <end position="65"/>
    </location>
</feature>
<evidence type="ECO:0000259" key="4">
    <source>
        <dbReference type="PROSITE" id="PS50848"/>
    </source>
</evidence>
<comment type="caution">
    <text evidence="5">The sequence shown here is derived from an EMBL/GenBank/DDBJ whole genome shotgun (WGS) entry which is preliminary data.</text>
</comment>
<feature type="compositionally biased region" description="Basic and acidic residues" evidence="1">
    <location>
        <begin position="31"/>
        <end position="44"/>
    </location>
</feature>
<evidence type="ECO:0000256" key="1">
    <source>
        <dbReference type="SAM" id="MobiDB-lite"/>
    </source>
</evidence>
<dbReference type="InterPro" id="IPR009769">
    <property type="entry name" value="EDR2_C"/>
</dbReference>
<feature type="compositionally biased region" description="Basic and acidic residues" evidence="1">
    <location>
        <begin position="53"/>
        <end position="64"/>
    </location>
</feature>
<dbReference type="PROSITE" id="PS50003">
    <property type="entry name" value="PH_DOMAIN"/>
    <property type="match status" value="1"/>
</dbReference>
<feature type="transmembrane region" description="Helical" evidence="2">
    <location>
        <begin position="450"/>
        <end position="469"/>
    </location>
</feature>
<dbReference type="Pfam" id="PF07059">
    <property type="entry name" value="EDR2_C"/>
    <property type="match status" value="1"/>
</dbReference>
<dbReference type="PANTHER" id="PTHR12136">
    <property type="entry name" value="ENHANCED DISEASE RESISTANCE-RELATED"/>
    <property type="match status" value="1"/>
</dbReference>
<keyword evidence="2" id="KW-0472">Membrane</keyword>
<dbReference type="EMBL" id="JAGRRH010000001">
    <property type="protein sequence ID" value="KAG7374146.1"/>
    <property type="molecule type" value="Genomic_DNA"/>
</dbReference>
<evidence type="ECO:0000313" key="6">
    <source>
        <dbReference type="Proteomes" id="UP000693970"/>
    </source>
</evidence>
<feature type="domain" description="PH" evidence="3">
    <location>
        <begin position="67"/>
        <end position="189"/>
    </location>
</feature>
<feature type="region of interest" description="Disordered" evidence="1">
    <location>
        <begin position="176"/>
        <end position="273"/>
    </location>
</feature>
<reference evidence="5" key="2">
    <citation type="submission" date="2021-04" db="EMBL/GenBank/DDBJ databases">
        <authorList>
            <person name="Podell S."/>
        </authorList>
    </citation>
    <scope>NUCLEOTIDE SEQUENCE</scope>
    <source>
        <strain evidence="5">Hildebrandi</strain>
    </source>
</reference>
<sequence length="1142" mass="127658">MTDTTSNYNRNKNQASKTEDVLRSPSRKGRRNTDTMKREKKEGDDAASTGTDDFARRPRRHPQDTPEILLQGWLFKQNRKNVWQDRYFIFRSDQTLTYQRKRDDDNPRAVYRISRESGCEISDVYVEKTRNAHHRQGQENVGGQQLLYCITISFPDDTAETVDSTYKLAHNDSFRDDESSIGAMGGMVSPECSGGRPSSPNSFHRDTKKHNSWSNHCHSDLGPQFNSMNDESSLGSDGLSLPGTEQQKNKRISFLHRRHKRRPSSADLPSRSNAFLDEDSLGHSLPVICRERCPTPTPTRLRGGRRRPRNPAVHGMDLTVPNMAFGGFPASSPVCRDRLARSDVTGNPLNDTDRMQGAGDSISLIEFPLATQVEGWEKGNLQGDAVDFPRKQGFDLSQTDRMTNLSRKLEEYGAEKNPSQVERNLMELEKLHHQFLYKQRMKRSATVKRAIAVTKIGIAAGTAVGVGLITAGVGLAAGLVFIGVSAVLGGTAGAAEIGLKSAFKKKDHITIATTNYELAKVWKHALDACLEQESFKQSTWGRLFVAEGRKTTNALITNAPSCDEDDHFGASITTPRGSPKERSKSQPKLFLRNPTFLAHAQARWRPLEGGWVSFLGPGAQCLRVFKEEGIQLDAQSRKIAPLTVGGSACTPLRTQIVLNAHPTEAFMCIMSYARIHSLHSSEALSPNSGQSASYRLIEKYDDHTDVIHLFCRKLYLFPSWTEARDFVLLRYWRYEPDGSYVICYESVEHPLCPPRPDFVRGEMHHVYTIAPPKNKDYTGKGPNGNECLLTSVVQVDPRGWIPTRPIVFLSNQTYADAFGISALMQTLDIRDAIENDRFLDLSPDLHHPTSLLGKEGRGVNNSQNDYDLRYVNRERCDSLTSERFPSVGSHPEPLGNEKWAEPDANSFMVRGPSYKSDRIKVNAGSSIGQLIAVDVVQVDKPLYSGMATHPSERIQLGLAREKTLKEKGMKSDMPPFIFVVNIILPGPPFYHGVFYYAVDDMSAINGNDGTPSSKLCQRFFFGGSDEFRDRTFKLIPRIVEGNFMVRKAVGNTPAIMGTKLKQRYVRNQRFMEVILDCGSSAVATGVIRVSLGYAKTLVVDMGFLLEADDDEYLPEKIFGAVRMKYPSFGTHLRKVDELSSDS</sequence>
<proteinExistence type="predicted"/>
<organism evidence="5 6">
    <name type="scientific">Nitzschia inconspicua</name>
    <dbReference type="NCBI Taxonomy" id="303405"/>
    <lineage>
        <taxon>Eukaryota</taxon>
        <taxon>Sar</taxon>
        <taxon>Stramenopiles</taxon>
        <taxon>Ochrophyta</taxon>
        <taxon>Bacillariophyta</taxon>
        <taxon>Bacillariophyceae</taxon>
        <taxon>Bacillariophycidae</taxon>
        <taxon>Bacillariales</taxon>
        <taxon>Bacillariaceae</taxon>
        <taxon>Nitzschia</taxon>
    </lineage>
</organism>
<feature type="region of interest" description="Disordered" evidence="1">
    <location>
        <begin position="291"/>
        <end position="313"/>
    </location>
</feature>
<dbReference type="PROSITE" id="PS50848">
    <property type="entry name" value="START"/>
    <property type="match status" value="1"/>
</dbReference>
<feature type="region of interest" description="Disordered" evidence="1">
    <location>
        <begin position="566"/>
        <end position="586"/>
    </location>
</feature>
<gene>
    <name evidence="5" type="ORF">IV203_013241</name>
</gene>
<feature type="compositionally biased region" description="Basic residues" evidence="1">
    <location>
        <begin position="249"/>
        <end position="263"/>
    </location>
</feature>
<dbReference type="AlphaFoldDB" id="A0A9K3M8J0"/>
<feature type="compositionally biased region" description="Polar residues" evidence="1">
    <location>
        <begin position="1"/>
        <end position="16"/>
    </location>
</feature>
<reference evidence="5" key="1">
    <citation type="journal article" date="2021" name="Sci. Rep.">
        <title>Diploid genomic architecture of Nitzschia inconspicua, an elite biomass production diatom.</title>
        <authorList>
            <person name="Oliver A."/>
            <person name="Podell S."/>
            <person name="Pinowska A."/>
            <person name="Traller J.C."/>
            <person name="Smith S.R."/>
            <person name="McClure R."/>
            <person name="Beliaev A."/>
            <person name="Bohutskyi P."/>
            <person name="Hill E.A."/>
            <person name="Rabines A."/>
            <person name="Zheng H."/>
            <person name="Allen L.Z."/>
            <person name="Kuo A."/>
            <person name="Grigoriev I.V."/>
            <person name="Allen A.E."/>
            <person name="Hazlebeck D."/>
            <person name="Allen E.E."/>
        </authorList>
    </citation>
    <scope>NUCLEOTIDE SEQUENCE</scope>
    <source>
        <strain evidence="5">Hildebrandi</strain>
    </source>
</reference>
<feature type="compositionally biased region" description="Low complexity" evidence="1">
    <location>
        <begin position="232"/>
        <end position="243"/>
    </location>
</feature>